<evidence type="ECO:0000256" key="3">
    <source>
        <dbReference type="ARBA" id="ARBA00022679"/>
    </source>
</evidence>
<comment type="catalytic activity">
    <reaction evidence="10">
        <text>a very-long-chain acyl-CoA + malonyl-CoA + H(+) = a very-long-chain 3-oxoacyl-CoA + CO2 + CoA</text>
        <dbReference type="Rhea" id="RHEA:32727"/>
        <dbReference type="ChEBI" id="CHEBI:15378"/>
        <dbReference type="ChEBI" id="CHEBI:16526"/>
        <dbReference type="ChEBI" id="CHEBI:57287"/>
        <dbReference type="ChEBI" id="CHEBI:57384"/>
        <dbReference type="ChEBI" id="CHEBI:90725"/>
        <dbReference type="ChEBI" id="CHEBI:90736"/>
        <dbReference type="EC" id="2.3.1.199"/>
    </reaction>
</comment>
<feature type="transmembrane region" description="Helical" evidence="10">
    <location>
        <begin position="220"/>
        <end position="239"/>
    </location>
</feature>
<evidence type="ECO:0000313" key="11">
    <source>
        <dbReference type="Ensembl" id="ENSPCLP00000011898.1"/>
    </source>
</evidence>
<reference evidence="11" key="1">
    <citation type="submission" date="2025-08" db="UniProtKB">
        <authorList>
            <consortium name="Ensembl"/>
        </authorList>
    </citation>
    <scope>IDENTIFICATION</scope>
</reference>
<keyword evidence="2 10" id="KW-0444">Lipid biosynthesis</keyword>
<evidence type="ECO:0000256" key="1">
    <source>
        <dbReference type="ARBA" id="ARBA00004141"/>
    </source>
</evidence>
<evidence type="ECO:0000256" key="2">
    <source>
        <dbReference type="ARBA" id="ARBA00022516"/>
    </source>
</evidence>
<keyword evidence="4 10" id="KW-0812">Transmembrane</keyword>
<dbReference type="GO" id="GO:0009922">
    <property type="term" value="F:fatty acid elongase activity"/>
    <property type="evidence" value="ECO:0007669"/>
    <property type="project" value="UniProtKB-EC"/>
</dbReference>
<keyword evidence="9 10" id="KW-0275">Fatty acid biosynthesis</keyword>
<evidence type="ECO:0000256" key="8">
    <source>
        <dbReference type="ARBA" id="ARBA00023136"/>
    </source>
</evidence>
<feature type="transmembrane region" description="Helical" evidence="10">
    <location>
        <begin position="127"/>
        <end position="144"/>
    </location>
</feature>
<dbReference type="Pfam" id="PF01151">
    <property type="entry name" value="ELO"/>
    <property type="match status" value="1"/>
</dbReference>
<dbReference type="InterPro" id="IPR002076">
    <property type="entry name" value="ELO_fam"/>
</dbReference>
<evidence type="ECO:0000256" key="10">
    <source>
        <dbReference type="RuleBase" id="RU361115"/>
    </source>
</evidence>
<dbReference type="PANTHER" id="PTHR11157:SF68">
    <property type="entry name" value="ELONGATION OF VERY LONG CHAIN FATTY ACIDS PROTEIN 3"/>
    <property type="match status" value="1"/>
</dbReference>
<dbReference type="Proteomes" id="UP000472261">
    <property type="component" value="Unplaced"/>
</dbReference>
<dbReference type="GO" id="GO:0034625">
    <property type="term" value="P:fatty acid elongation, monounsaturated fatty acid"/>
    <property type="evidence" value="ECO:0007669"/>
    <property type="project" value="TreeGrafter"/>
</dbReference>
<evidence type="ECO:0000256" key="7">
    <source>
        <dbReference type="ARBA" id="ARBA00023098"/>
    </source>
</evidence>
<keyword evidence="7 10" id="KW-0443">Lipid metabolism</keyword>
<organism evidence="11 12">
    <name type="scientific">Phasianus colchicus</name>
    <name type="common">Common pheasant</name>
    <dbReference type="NCBI Taxonomy" id="9054"/>
    <lineage>
        <taxon>Eukaryota</taxon>
        <taxon>Metazoa</taxon>
        <taxon>Chordata</taxon>
        <taxon>Craniata</taxon>
        <taxon>Vertebrata</taxon>
        <taxon>Euteleostomi</taxon>
        <taxon>Archelosauria</taxon>
        <taxon>Archosauria</taxon>
        <taxon>Dinosauria</taxon>
        <taxon>Saurischia</taxon>
        <taxon>Theropoda</taxon>
        <taxon>Coelurosauria</taxon>
        <taxon>Aves</taxon>
        <taxon>Neognathae</taxon>
        <taxon>Galloanserae</taxon>
        <taxon>Galliformes</taxon>
        <taxon>Phasianidae</taxon>
        <taxon>Phasianinae</taxon>
        <taxon>Phasianus</taxon>
    </lineage>
</organism>
<dbReference type="GO" id="GO:0005789">
    <property type="term" value="C:endoplasmic reticulum membrane"/>
    <property type="evidence" value="ECO:0007669"/>
    <property type="project" value="TreeGrafter"/>
</dbReference>
<evidence type="ECO:0000256" key="4">
    <source>
        <dbReference type="ARBA" id="ARBA00022692"/>
    </source>
</evidence>
<evidence type="ECO:0000256" key="5">
    <source>
        <dbReference type="ARBA" id="ARBA00022832"/>
    </source>
</evidence>
<keyword evidence="12" id="KW-1185">Reference proteome</keyword>
<dbReference type="GO" id="GO:0034626">
    <property type="term" value="P:fatty acid elongation, polyunsaturated fatty acid"/>
    <property type="evidence" value="ECO:0007669"/>
    <property type="project" value="TreeGrafter"/>
</dbReference>
<evidence type="ECO:0000313" key="12">
    <source>
        <dbReference type="Proteomes" id="UP000472261"/>
    </source>
</evidence>
<evidence type="ECO:0000256" key="9">
    <source>
        <dbReference type="ARBA" id="ARBA00023160"/>
    </source>
</evidence>
<dbReference type="GO" id="GO:0030148">
    <property type="term" value="P:sphingolipid biosynthetic process"/>
    <property type="evidence" value="ECO:0007669"/>
    <property type="project" value="TreeGrafter"/>
</dbReference>
<feature type="transmembrane region" description="Helical" evidence="10">
    <location>
        <begin position="18"/>
        <end position="39"/>
    </location>
</feature>
<dbReference type="InterPro" id="IPR030457">
    <property type="entry name" value="ELO_CS"/>
</dbReference>
<keyword evidence="3 10" id="KW-0808">Transferase</keyword>
<comment type="subcellular location">
    <subcellularLocation>
        <location evidence="1">Membrane</location>
        <topology evidence="1">Multi-pass membrane protein</topology>
    </subcellularLocation>
</comment>
<dbReference type="GO" id="GO:0042761">
    <property type="term" value="P:very long-chain fatty acid biosynthetic process"/>
    <property type="evidence" value="ECO:0007669"/>
    <property type="project" value="TreeGrafter"/>
</dbReference>
<protein>
    <recommendedName>
        <fullName evidence="10">Elongation of very long chain fatty acids protein</fullName>
        <ecNumber evidence="10">2.3.1.199</ecNumber>
    </recommendedName>
    <alternativeName>
        <fullName evidence="10">Very-long-chain 3-oxoacyl-CoA synthase</fullName>
    </alternativeName>
</protein>
<feature type="transmembrane region" description="Helical" evidence="10">
    <location>
        <begin position="181"/>
        <end position="208"/>
    </location>
</feature>
<comment type="similarity">
    <text evidence="10">Belongs to the ELO family.</text>
</comment>
<keyword evidence="5 10" id="KW-0276">Fatty acid metabolism</keyword>
<dbReference type="PANTHER" id="PTHR11157">
    <property type="entry name" value="FATTY ACID ACYL TRANSFERASE-RELATED"/>
    <property type="match status" value="1"/>
</dbReference>
<name>A0A669Q0I2_PHACC</name>
<feature type="transmembrane region" description="Helical" evidence="10">
    <location>
        <begin position="150"/>
        <end position="169"/>
    </location>
</feature>
<dbReference type="PROSITE" id="PS01188">
    <property type="entry name" value="ELO"/>
    <property type="match status" value="1"/>
</dbReference>
<keyword evidence="8 10" id="KW-0472">Membrane</keyword>
<feature type="transmembrane region" description="Helical" evidence="10">
    <location>
        <begin position="51"/>
        <end position="70"/>
    </location>
</feature>
<sequence>MEQSFNEREAIGWMRENWYNTFLFSVAYVILIFGIQYLMKERRGYNLRMPLALWSLVLALFSAFGTYRTWKHMVFMLTTVGFKQSVCNQLFYVDPVCKLWVYLFTLSKVLELGDTVFIVLRKQKLIFLHWYHHILTLIYTWYCYKEMLSGGGWFITLNLTIHTVMYFYYTVRAVGFRLPRWIAMAVTFSQILQMAIGVILSILLIFWKEDEDCLCTWPDISFSLLMYLSYLVLFCNFFSKSYLTSAQKLKGE</sequence>
<dbReference type="Ensembl" id="ENSPCLT00000015868.1">
    <property type="protein sequence ID" value="ENSPCLP00000011898.1"/>
    <property type="gene ID" value="ENSPCLG00000009782.1"/>
</dbReference>
<dbReference type="OMA" id="IFGIQHF"/>
<accession>A0A669Q0I2</accession>
<keyword evidence="6 10" id="KW-1133">Transmembrane helix</keyword>
<dbReference type="EC" id="2.3.1.199" evidence="10"/>
<reference evidence="11" key="2">
    <citation type="submission" date="2025-09" db="UniProtKB">
        <authorList>
            <consortium name="Ensembl"/>
        </authorList>
    </citation>
    <scope>IDENTIFICATION</scope>
</reference>
<dbReference type="GO" id="GO:0019367">
    <property type="term" value="P:fatty acid elongation, saturated fatty acid"/>
    <property type="evidence" value="ECO:0007669"/>
    <property type="project" value="TreeGrafter"/>
</dbReference>
<proteinExistence type="inferred from homology"/>
<dbReference type="AlphaFoldDB" id="A0A669Q0I2"/>
<evidence type="ECO:0000256" key="6">
    <source>
        <dbReference type="ARBA" id="ARBA00022989"/>
    </source>
</evidence>